<dbReference type="InterPro" id="IPR052734">
    <property type="entry name" value="Nod_factor_acetyltransferase"/>
</dbReference>
<dbReference type="PANTHER" id="PTHR37312:SF1">
    <property type="entry name" value="MEMBRANE-BOUND ACYLTRANSFERASE YKRP-RELATED"/>
    <property type="match status" value="1"/>
</dbReference>
<feature type="domain" description="Acyltransferase 3" evidence="2">
    <location>
        <begin position="5"/>
        <end position="91"/>
    </location>
</feature>
<gene>
    <name evidence="3" type="ORF">FHL05_10720</name>
</gene>
<proteinExistence type="predicted"/>
<dbReference type="AlphaFoldDB" id="A0A5P0ZZ51"/>
<keyword evidence="1" id="KW-0472">Membrane</keyword>
<feature type="transmembrane region" description="Helical" evidence="1">
    <location>
        <begin position="12"/>
        <end position="30"/>
    </location>
</feature>
<protein>
    <recommendedName>
        <fullName evidence="2">Acyltransferase 3 domain-containing protein</fullName>
    </recommendedName>
</protein>
<evidence type="ECO:0000313" key="3">
    <source>
        <dbReference type="EMBL" id="MQS98329.1"/>
    </source>
</evidence>
<accession>A0A5P0ZZ51</accession>
<dbReference type="Pfam" id="PF01757">
    <property type="entry name" value="Acyl_transf_3"/>
    <property type="match status" value="1"/>
</dbReference>
<sequence length="116" mass="13326">MKRITWVDFGKGITILFVVLGHVLTGMFNTPGYSNYNGITKTSIAIIFTFIMPVFFALSGYLYHPNNGIKNYGRNILKKAINLLFPYMIFSENYKNKLATCPKINTKYISTRKVHF</sequence>
<evidence type="ECO:0000256" key="1">
    <source>
        <dbReference type="SAM" id="Phobius"/>
    </source>
</evidence>
<dbReference type="PANTHER" id="PTHR37312">
    <property type="entry name" value="MEMBRANE-BOUND ACYLTRANSFERASE YKRP-RELATED"/>
    <property type="match status" value="1"/>
</dbReference>
<dbReference type="GO" id="GO:0016747">
    <property type="term" value="F:acyltransferase activity, transferring groups other than amino-acyl groups"/>
    <property type="evidence" value="ECO:0007669"/>
    <property type="project" value="InterPro"/>
</dbReference>
<dbReference type="InterPro" id="IPR002656">
    <property type="entry name" value="Acyl_transf_3_dom"/>
</dbReference>
<evidence type="ECO:0000259" key="2">
    <source>
        <dbReference type="Pfam" id="PF01757"/>
    </source>
</evidence>
<dbReference type="Proteomes" id="UP000371423">
    <property type="component" value="Unassembled WGS sequence"/>
</dbReference>
<dbReference type="RefSeq" id="WP_153522675.1">
    <property type="nucleotide sequence ID" value="NZ_VDFO01000045.1"/>
</dbReference>
<feature type="transmembrane region" description="Helical" evidence="1">
    <location>
        <begin position="42"/>
        <end position="64"/>
    </location>
</feature>
<comment type="caution">
    <text evidence="3">The sequence shown here is derived from an EMBL/GenBank/DDBJ whole genome shotgun (WGS) entry which is preliminary data.</text>
</comment>
<keyword evidence="1" id="KW-0812">Transmembrane</keyword>
<keyword evidence="1" id="KW-1133">Transmembrane helix</keyword>
<keyword evidence="4" id="KW-1185">Reference proteome</keyword>
<reference evidence="3 4" key="1">
    <citation type="journal article" date="2019" name="Syst. Appl. Microbiol.">
        <title>Polyphasic characterization of two novel Lactobacillus spp. isolated from blown salami packages: Description of Lactobacillus halodurans sp. nov. and Lactobacillus salsicarnum sp. nov.</title>
        <authorList>
            <person name="Schuster J.A."/>
            <person name="Klingl A."/>
            <person name="Vogel R.F."/>
            <person name="Ehrmann M.A."/>
        </authorList>
    </citation>
    <scope>NUCLEOTIDE SEQUENCE [LARGE SCALE GENOMIC DNA]</scope>
    <source>
        <strain evidence="3 4">TMW 1.1920</strain>
    </source>
</reference>
<name>A0A5P0ZZ51_9LACO</name>
<dbReference type="OrthoDB" id="6623990at2"/>
<dbReference type="EMBL" id="VDFO01000045">
    <property type="protein sequence ID" value="MQS98329.1"/>
    <property type="molecule type" value="Genomic_DNA"/>
</dbReference>
<evidence type="ECO:0000313" key="4">
    <source>
        <dbReference type="Proteomes" id="UP000371423"/>
    </source>
</evidence>
<organism evidence="3 4">
    <name type="scientific">Companilactobacillus halodurans</name>
    <dbReference type="NCBI Taxonomy" id="2584183"/>
    <lineage>
        <taxon>Bacteria</taxon>
        <taxon>Bacillati</taxon>
        <taxon>Bacillota</taxon>
        <taxon>Bacilli</taxon>
        <taxon>Lactobacillales</taxon>
        <taxon>Lactobacillaceae</taxon>
        <taxon>Companilactobacillus</taxon>
    </lineage>
</organism>